<protein>
    <submittedName>
        <fullName evidence="1">Uncharacterized protein</fullName>
    </submittedName>
</protein>
<organism evidence="1 2">
    <name type="scientific">Podospora comata</name>
    <dbReference type="NCBI Taxonomy" id="48703"/>
    <lineage>
        <taxon>Eukaryota</taxon>
        <taxon>Fungi</taxon>
        <taxon>Dikarya</taxon>
        <taxon>Ascomycota</taxon>
        <taxon>Pezizomycotina</taxon>
        <taxon>Sordariomycetes</taxon>
        <taxon>Sordariomycetidae</taxon>
        <taxon>Sordariales</taxon>
        <taxon>Podosporaceae</taxon>
        <taxon>Podospora</taxon>
    </lineage>
</organism>
<dbReference type="Proteomes" id="UP000280685">
    <property type="component" value="Chromosome 7"/>
</dbReference>
<name>A0ABY6SJG0_PODCO</name>
<proteinExistence type="predicted"/>
<reference evidence="1" key="1">
    <citation type="submission" date="2018-02" db="EMBL/GenBank/DDBJ databases">
        <authorList>
            <person name="Silar P."/>
        </authorList>
    </citation>
    <scope>NUCLEOTIDE SEQUENCE [LARGE SCALE GENOMIC DNA]</scope>
    <source>
        <strain evidence="1">T</strain>
    </source>
</reference>
<keyword evidence="2" id="KW-1185">Reference proteome</keyword>
<evidence type="ECO:0000313" key="2">
    <source>
        <dbReference type="Proteomes" id="UP000280685"/>
    </source>
</evidence>
<evidence type="ECO:0000313" key="1">
    <source>
        <dbReference type="EMBL" id="VBB86372.1"/>
    </source>
</evidence>
<accession>A0ABY6SJG0</accession>
<sequence>MHRQSLWMYLGSDGGFKSLFGILLHTLLQPISVRFTNDMISIIYNCHA</sequence>
<gene>
    <name evidence="1" type="ORF">PODCO_702760</name>
</gene>
<dbReference type="EMBL" id="LR026970">
    <property type="protein sequence ID" value="VBB86372.1"/>
    <property type="molecule type" value="Genomic_DNA"/>
</dbReference>